<evidence type="ECO:0000313" key="1">
    <source>
        <dbReference type="EMBL" id="TWU06581.1"/>
    </source>
</evidence>
<dbReference type="EMBL" id="SJPP01000003">
    <property type="protein sequence ID" value="TWU06581.1"/>
    <property type="molecule type" value="Genomic_DNA"/>
</dbReference>
<dbReference type="AlphaFoldDB" id="A0A5C6B523"/>
<sequence length="71" mass="7554">MGVARDQPRRGCGSLNNKGTLTIVVCGNRGKQFTGSSDVCPSAAGRTDSTYQLAFAFTGTLDKQNQSRRSL</sequence>
<reference evidence="1 2" key="1">
    <citation type="submission" date="2019-02" db="EMBL/GenBank/DDBJ databases">
        <title>Deep-cultivation of Planctomycetes and their phenomic and genomic characterization uncovers novel biology.</title>
        <authorList>
            <person name="Wiegand S."/>
            <person name="Jogler M."/>
            <person name="Boedeker C."/>
            <person name="Pinto D."/>
            <person name="Vollmers J."/>
            <person name="Rivas-Marin E."/>
            <person name="Kohn T."/>
            <person name="Peeters S.H."/>
            <person name="Heuer A."/>
            <person name="Rast P."/>
            <person name="Oberbeckmann S."/>
            <person name="Bunk B."/>
            <person name="Jeske O."/>
            <person name="Meyerdierks A."/>
            <person name="Storesund J.E."/>
            <person name="Kallscheuer N."/>
            <person name="Luecker S."/>
            <person name="Lage O.M."/>
            <person name="Pohl T."/>
            <person name="Merkel B.J."/>
            <person name="Hornburger P."/>
            <person name="Mueller R.-W."/>
            <person name="Bruemmer F."/>
            <person name="Labrenz M."/>
            <person name="Spormann A.M."/>
            <person name="Op Den Camp H."/>
            <person name="Overmann J."/>
            <person name="Amann R."/>
            <person name="Jetten M.S.M."/>
            <person name="Mascher T."/>
            <person name="Medema M.H."/>
            <person name="Devos D.P."/>
            <person name="Kaster A.-K."/>
            <person name="Ovreas L."/>
            <person name="Rohde M."/>
            <person name="Galperin M.Y."/>
            <person name="Jogler C."/>
        </authorList>
    </citation>
    <scope>NUCLEOTIDE SEQUENCE [LARGE SCALE GENOMIC DNA]</scope>
    <source>
        <strain evidence="1 2">CA54</strain>
    </source>
</reference>
<keyword evidence="2" id="KW-1185">Reference proteome</keyword>
<name>A0A5C6B523_9PLAN</name>
<protein>
    <submittedName>
        <fullName evidence="1">Uncharacterized protein</fullName>
    </submittedName>
</protein>
<evidence type="ECO:0000313" key="2">
    <source>
        <dbReference type="Proteomes" id="UP000320735"/>
    </source>
</evidence>
<dbReference type="Proteomes" id="UP000320735">
    <property type="component" value="Unassembled WGS sequence"/>
</dbReference>
<comment type="caution">
    <text evidence="1">The sequence shown here is derived from an EMBL/GenBank/DDBJ whole genome shotgun (WGS) entry which is preliminary data.</text>
</comment>
<organism evidence="1 2">
    <name type="scientific">Symmachiella macrocystis</name>
    <dbReference type="NCBI Taxonomy" id="2527985"/>
    <lineage>
        <taxon>Bacteria</taxon>
        <taxon>Pseudomonadati</taxon>
        <taxon>Planctomycetota</taxon>
        <taxon>Planctomycetia</taxon>
        <taxon>Planctomycetales</taxon>
        <taxon>Planctomycetaceae</taxon>
        <taxon>Symmachiella</taxon>
    </lineage>
</organism>
<gene>
    <name evidence="1" type="ORF">CA54_49780</name>
</gene>
<accession>A0A5C6B523</accession>
<proteinExistence type="predicted"/>